<dbReference type="RefSeq" id="WP_159121029.1">
    <property type="nucleotide sequence ID" value="NZ_CP069764.1"/>
</dbReference>
<dbReference type="AlphaFoldDB" id="A0A7X1BSH5"/>
<reference evidence="1 2" key="1">
    <citation type="submission" date="2020-08" db="EMBL/GenBank/DDBJ databases">
        <title>Emergence and comparative genomics analysis of Citrobacter in Fennec fox imported from North Africa to China.</title>
        <authorList>
            <person name="Zheng B."/>
        </authorList>
    </citation>
    <scope>NUCLEOTIDE SEQUENCE [LARGE SCALE GENOMIC DNA]</scope>
    <source>
        <strain evidence="1 2">FF141</strain>
    </source>
</reference>
<organism evidence="1 2">
    <name type="scientific">Citrobacter cronae</name>
    <dbReference type="NCBI Taxonomy" id="1748967"/>
    <lineage>
        <taxon>Bacteria</taxon>
        <taxon>Pseudomonadati</taxon>
        <taxon>Pseudomonadota</taxon>
        <taxon>Gammaproteobacteria</taxon>
        <taxon>Enterobacterales</taxon>
        <taxon>Enterobacteriaceae</taxon>
        <taxon>Citrobacter</taxon>
        <taxon>Citrobacter freundii complex</taxon>
    </lineage>
</organism>
<dbReference type="EMBL" id="JACLAG010000005">
    <property type="protein sequence ID" value="MBC2621975.1"/>
    <property type="molecule type" value="Genomic_DNA"/>
</dbReference>
<evidence type="ECO:0000313" key="2">
    <source>
        <dbReference type="Proteomes" id="UP000548504"/>
    </source>
</evidence>
<protein>
    <submittedName>
        <fullName evidence="1">Uncharacterized protein</fullName>
    </submittedName>
</protein>
<dbReference type="Gene3D" id="1.20.1590.10">
    <property type="entry name" value="YP_001051499.1 domain like"/>
    <property type="match status" value="1"/>
</dbReference>
<proteinExistence type="predicted"/>
<sequence>MYSNHYFGKYAEDIEKLDFHRKLMLGVLVLRDLSNCVAHFDGLYDEKLLPFYENMINALKLASASGLPASSLCHLRDACIRRVPDTDTFPAKEGTFAQYAMISACYLLAFALEYNVGDFYRSLDFYIENLCAQNQCAEEPLSDAMLNEYITAIWASLIASLEQEVHITSAADGMK</sequence>
<evidence type="ECO:0000313" key="1">
    <source>
        <dbReference type="EMBL" id="MBC2621975.1"/>
    </source>
</evidence>
<dbReference type="InterPro" id="IPR023381">
    <property type="entry name" value="YP001051499.1-like_dom_sf"/>
</dbReference>
<dbReference type="Proteomes" id="UP000548504">
    <property type="component" value="Unassembled WGS sequence"/>
</dbReference>
<name>A0A7X1BSH5_9ENTR</name>
<comment type="caution">
    <text evidence="1">The sequence shown here is derived from an EMBL/GenBank/DDBJ whole genome shotgun (WGS) entry which is preliminary data.</text>
</comment>
<gene>
    <name evidence="1" type="ORF">H7I73_20295</name>
</gene>
<accession>A0A7X1BSH5</accession>